<reference evidence="1" key="1">
    <citation type="submission" date="2020-11" db="EMBL/GenBank/DDBJ databases">
        <title>Whole-genome analyses of Nonomuraea sp. K274.</title>
        <authorList>
            <person name="Veyisoglu A."/>
        </authorList>
    </citation>
    <scope>NUCLEOTIDE SEQUENCE</scope>
    <source>
        <strain evidence="1">K274</strain>
    </source>
</reference>
<evidence type="ECO:0000313" key="2">
    <source>
        <dbReference type="Proteomes" id="UP000605361"/>
    </source>
</evidence>
<protein>
    <submittedName>
        <fullName evidence="1">Uncharacterized protein</fullName>
    </submittedName>
</protein>
<dbReference type="EMBL" id="JADOGI010000053">
    <property type="protein sequence ID" value="MBF8187841.1"/>
    <property type="molecule type" value="Genomic_DNA"/>
</dbReference>
<dbReference type="RefSeq" id="WP_195896798.1">
    <property type="nucleotide sequence ID" value="NZ_JADOGI010000053.1"/>
</dbReference>
<dbReference type="Proteomes" id="UP000605361">
    <property type="component" value="Unassembled WGS sequence"/>
</dbReference>
<name>A0A931A7M7_9ACTN</name>
<evidence type="ECO:0000313" key="1">
    <source>
        <dbReference type="EMBL" id="MBF8187841.1"/>
    </source>
</evidence>
<gene>
    <name evidence="1" type="ORF">ITP53_19295</name>
</gene>
<sequence length="109" mass="11006">MAAAPGFADSLNKHRRLLQSALADALHQLATLAVRHSGPTPAVPASASSAAMITAIRGTFAGINPAAMTALIHVLNQAATDLLSVGSRLATGLTTHGLSGHPGQVHSTR</sequence>
<proteinExistence type="predicted"/>
<comment type="caution">
    <text evidence="1">The sequence shown here is derived from an EMBL/GenBank/DDBJ whole genome shotgun (WGS) entry which is preliminary data.</text>
</comment>
<dbReference type="AlphaFoldDB" id="A0A931A7M7"/>
<organism evidence="1 2">
    <name type="scientific">Nonomuraea cypriaca</name>
    <dbReference type="NCBI Taxonomy" id="1187855"/>
    <lineage>
        <taxon>Bacteria</taxon>
        <taxon>Bacillati</taxon>
        <taxon>Actinomycetota</taxon>
        <taxon>Actinomycetes</taxon>
        <taxon>Streptosporangiales</taxon>
        <taxon>Streptosporangiaceae</taxon>
        <taxon>Nonomuraea</taxon>
    </lineage>
</organism>
<accession>A0A931A7M7</accession>
<keyword evidence="2" id="KW-1185">Reference proteome</keyword>